<dbReference type="InterPro" id="IPR036038">
    <property type="entry name" value="Aminotransferase-like"/>
</dbReference>
<reference evidence="1" key="1">
    <citation type="submission" date="2020-12" db="EMBL/GenBank/DDBJ databases">
        <title>Leucobacter sp. CAS1, isolated from Chromium sludge.</title>
        <authorList>
            <person name="Xu Z."/>
        </authorList>
    </citation>
    <scope>NUCLEOTIDE SEQUENCE</scope>
    <source>
        <strain evidence="1">CSA1</strain>
    </source>
</reference>
<dbReference type="InterPro" id="IPR043132">
    <property type="entry name" value="BCAT-like_C"/>
</dbReference>
<gene>
    <name evidence="1" type="ORF">JD276_04080</name>
</gene>
<dbReference type="Gene3D" id="3.20.10.10">
    <property type="entry name" value="D-amino Acid Aminotransferase, subunit A, domain 2"/>
    <property type="match status" value="1"/>
</dbReference>
<dbReference type="EMBL" id="JAEHOH010000005">
    <property type="protein sequence ID" value="MBK0418207.1"/>
    <property type="molecule type" value="Genomic_DNA"/>
</dbReference>
<protein>
    <recommendedName>
        <fullName evidence="3">Branched-chain amino acid aminotransferase/4-amino-4-deoxychorismate lyase</fullName>
    </recommendedName>
</protein>
<evidence type="ECO:0000313" key="1">
    <source>
        <dbReference type="EMBL" id="MBK0418207.1"/>
    </source>
</evidence>
<proteinExistence type="predicted"/>
<accession>A0A934Q7Z0</accession>
<evidence type="ECO:0000313" key="2">
    <source>
        <dbReference type="Proteomes" id="UP000608530"/>
    </source>
</evidence>
<name>A0A934Q7Z0_9MICO</name>
<dbReference type="RefSeq" id="WP_200114148.1">
    <property type="nucleotide sequence ID" value="NZ_JAEHOH010000005.1"/>
</dbReference>
<dbReference type="AlphaFoldDB" id="A0A934Q7Z0"/>
<sequence>MPASPSRDRSPSALAGSLLVADSFRVRTNPRTGVAEVRGLDRHRDRFARSVLACWPGAAEREAEMRPAVEALIGEYGAERGTASFICSVRRPEEERLLRGVDAFLDDALARIAEYGEGFPRLELRGDGDRDPELGLALRPLPELHDTIELRTAGHVGVERAGVKGPNISRYSALNRELGAEALLLDPRGRVLEGTTTSLVWWTDGGDGSGHYVDEPWGSNAAADRVGSITEELLREAAQKRLVGRRPNRRRTGALSAGRPTPAELSQHEVWAVNALHGIRVVTRIDDVALPAPDADRLRWFRDALDRAWQPLTPRN</sequence>
<dbReference type="SUPFAM" id="SSF56752">
    <property type="entry name" value="D-aminoacid aminotransferase-like PLP-dependent enzymes"/>
    <property type="match status" value="1"/>
</dbReference>
<comment type="caution">
    <text evidence="1">The sequence shown here is derived from an EMBL/GenBank/DDBJ whole genome shotgun (WGS) entry which is preliminary data.</text>
</comment>
<dbReference type="Proteomes" id="UP000608530">
    <property type="component" value="Unassembled WGS sequence"/>
</dbReference>
<evidence type="ECO:0008006" key="3">
    <source>
        <dbReference type="Google" id="ProtNLM"/>
    </source>
</evidence>
<keyword evidence="2" id="KW-1185">Reference proteome</keyword>
<organism evidence="1 2">
    <name type="scientific">Leucobacter chromiisoli</name>
    <dbReference type="NCBI Taxonomy" id="2796471"/>
    <lineage>
        <taxon>Bacteria</taxon>
        <taxon>Bacillati</taxon>
        <taxon>Actinomycetota</taxon>
        <taxon>Actinomycetes</taxon>
        <taxon>Micrococcales</taxon>
        <taxon>Microbacteriaceae</taxon>
        <taxon>Leucobacter</taxon>
    </lineage>
</organism>
<dbReference type="GO" id="GO:0003824">
    <property type="term" value="F:catalytic activity"/>
    <property type="evidence" value="ECO:0007669"/>
    <property type="project" value="InterPro"/>
</dbReference>